<reference evidence="1" key="1">
    <citation type="journal article" date="2019" name="Sci. Rep.">
        <title>Draft genome of Tanacetum cinerariifolium, the natural source of mosquito coil.</title>
        <authorList>
            <person name="Yamashiro T."/>
            <person name="Shiraishi A."/>
            <person name="Satake H."/>
            <person name="Nakayama K."/>
        </authorList>
    </citation>
    <scope>NUCLEOTIDE SEQUENCE</scope>
</reference>
<organism evidence="1">
    <name type="scientific">Tanacetum cinerariifolium</name>
    <name type="common">Dalmatian daisy</name>
    <name type="synonym">Chrysanthemum cinerariifolium</name>
    <dbReference type="NCBI Taxonomy" id="118510"/>
    <lineage>
        <taxon>Eukaryota</taxon>
        <taxon>Viridiplantae</taxon>
        <taxon>Streptophyta</taxon>
        <taxon>Embryophyta</taxon>
        <taxon>Tracheophyta</taxon>
        <taxon>Spermatophyta</taxon>
        <taxon>Magnoliopsida</taxon>
        <taxon>eudicotyledons</taxon>
        <taxon>Gunneridae</taxon>
        <taxon>Pentapetalae</taxon>
        <taxon>asterids</taxon>
        <taxon>campanulids</taxon>
        <taxon>Asterales</taxon>
        <taxon>Asteraceae</taxon>
        <taxon>Asteroideae</taxon>
        <taxon>Anthemideae</taxon>
        <taxon>Anthemidinae</taxon>
        <taxon>Tanacetum</taxon>
    </lineage>
</organism>
<gene>
    <name evidence="1" type="ORF">Tci_859302</name>
</gene>
<dbReference type="GO" id="GO:0003964">
    <property type="term" value="F:RNA-directed DNA polymerase activity"/>
    <property type="evidence" value="ECO:0007669"/>
    <property type="project" value="UniProtKB-KW"/>
</dbReference>
<evidence type="ECO:0000313" key="1">
    <source>
        <dbReference type="EMBL" id="GFC87332.1"/>
    </source>
</evidence>
<proteinExistence type="predicted"/>
<keyword evidence="1" id="KW-0695">RNA-directed DNA polymerase</keyword>
<feature type="non-terminal residue" evidence="1">
    <location>
        <position position="1"/>
    </location>
</feature>
<sequence length="77" mass="9119">DPSSVKKAFFDHYAARFKKPLTHGLKLDLFPKRLAQDQAEDLERLVTRDEVRRAVWSCRENKSPGPDGFSFEFFRRY</sequence>
<accession>A0A699RT82</accession>
<protein>
    <submittedName>
        <fullName evidence="1">RNA-directed DNA polymerase, eukaryota</fullName>
    </submittedName>
</protein>
<name>A0A699RT82_TANCI</name>
<keyword evidence="1" id="KW-0808">Transferase</keyword>
<keyword evidence="1" id="KW-0548">Nucleotidyltransferase</keyword>
<dbReference type="EMBL" id="BKCJ011109751">
    <property type="protein sequence ID" value="GFC87332.1"/>
    <property type="molecule type" value="Genomic_DNA"/>
</dbReference>
<dbReference type="AlphaFoldDB" id="A0A699RT82"/>
<comment type="caution">
    <text evidence="1">The sequence shown here is derived from an EMBL/GenBank/DDBJ whole genome shotgun (WGS) entry which is preliminary data.</text>
</comment>